<gene>
    <name evidence="1" type="ORF">IBG28_15570</name>
</gene>
<proteinExistence type="predicted"/>
<dbReference type="OrthoDB" id="8617598at2"/>
<organism evidence="1 2">
    <name type="scientific">Marinomonas arctica</name>
    <dbReference type="NCBI Taxonomy" id="383750"/>
    <lineage>
        <taxon>Bacteria</taxon>
        <taxon>Pseudomonadati</taxon>
        <taxon>Pseudomonadota</taxon>
        <taxon>Gammaproteobacteria</taxon>
        <taxon>Oceanospirillales</taxon>
        <taxon>Oceanospirillaceae</taxon>
        <taxon>Marinomonas</taxon>
    </lineage>
</organism>
<evidence type="ECO:0000313" key="1">
    <source>
        <dbReference type="EMBL" id="QNT05097.1"/>
    </source>
</evidence>
<dbReference type="Proteomes" id="UP000516370">
    <property type="component" value="Chromosome"/>
</dbReference>
<dbReference type="AlphaFoldDB" id="A0A7H1J3N1"/>
<protein>
    <submittedName>
        <fullName evidence="1">Uncharacterized protein</fullName>
    </submittedName>
</protein>
<keyword evidence="2" id="KW-1185">Reference proteome</keyword>
<dbReference type="KEGG" id="mard:IBG28_15570"/>
<accession>A0A7H1J3N1</accession>
<name>A0A7H1J3N1_9GAMM</name>
<evidence type="ECO:0000313" key="2">
    <source>
        <dbReference type="Proteomes" id="UP000516370"/>
    </source>
</evidence>
<dbReference type="RefSeq" id="WP_111605517.1">
    <property type="nucleotide sequence ID" value="NZ_BMLJ01000001.1"/>
</dbReference>
<dbReference type="EMBL" id="CP061081">
    <property type="protein sequence ID" value="QNT05097.1"/>
    <property type="molecule type" value="Genomic_DNA"/>
</dbReference>
<reference evidence="1 2" key="1">
    <citation type="submission" date="2020-09" db="EMBL/GenBank/DDBJ databases">
        <title>Complete genome sequence of an Arctic sea ice bacterium Marinomonas arctica BSI20414.</title>
        <authorList>
            <person name="Liao L."/>
            <person name="Chen B."/>
        </authorList>
    </citation>
    <scope>NUCLEOTIDE SEQUENCE [LARGE SCALE GENOMIC DNA]</scope>
    <source>
        <strain evidence="1 2">BSI20414</strain>
    </source>
</reference>
<sequence>MYLLLSGEGATDIGVCNAALSYCDADMFSAGPMALVVDKLVEKTLGYDFSHIDTERVTYVSESYLAEHKSKPLKKSMTLPGKKRSTETKYYYENARALAIKAKSLSDEKEDHVVAVLFRDSDGTASAGRGDWDKKRESMLRGFEAENFHFGIPMIPKPKSEAWLLCATKDNPYQHCSLLENESGNDRVENSLKSQLSDSLKGDASLANLIALVQTDMINISRISMPSFDAFVEKLSEIVTLVK</sequence>